<dbReference type="SUPFAM" id="SSF52980">
    <property type="entry name" value="Restriction endonuclease-like"/>
    <property type="match status" value="1"/>
</dbReference>
<reference evidence="2 3" key="1">
    <citation type="journal article" date="2014" name="Genome Announc.">
        <title>Complete Genome Sequence of Hyphomicrobium nitrativorans Strain NL23, a Denitrifying Bacterium Isolated from Biofilm of a Methanol-Fed Denitrification System Treating Seawater at the Montreal Biodome.</title>
        <authorList>
            <person name="Martineau C."/>
            <person name="Villeneuve C."/>
            <person name="Mauffrey F."/>
            <person name="Villemur R."/>
        </authorList>
    </citation>
    <scope>NUCLEOTIDE SEQUENCE [LARGE SCALE GENOMIC DNA]</scope>
    <source>
        <strain evidence="2">NL23</strain>
    </source>
</reference>
<dbReference type="PATRIC" id="fig|1029756.8.peg.791"/>
<comment type="similarity">
    <text evidence="1">Belongs to the UPF0102 family.</text>
</comment>
<organism evidence="2 3">
    <name type="scientific">Hyphomicrobium nitrativorans NL23</name>
    <dbReference type="NCBI Taxonomy" id="1029756"/>
    <lineage>
        <taxon>Bacteria</taxon>
        <taxon>Pseudomonadati</taxon>
        <taxon>Pseudomonadota</taxon>
        <taxon>Alphaproteobacteria</taxon>
        <taxon>Hyphomicrobiales</taxon>
        <taxon>Hyphomicrobiaceae</taxon>
        <taxon>Hyphomicrobium</taxon>
    </lineage>
</organism>
<dbReference type="PANTHER" id="PTHR34039">
    <property type="entry name" value="UPF0102 PROTEIN YRAN"/>
    <property type="match status" value="1"/>
</dbReference>
<proteinExistence type="inferred from homology"/>
<dbReference type="STRING" id="1029756.W911_03790"/>
<accession>V5SAD5</accession>
<sequence>MLRGYRIVSRRQRTRLGEIDLIAIRGRRLAFVEVKRRPSPEAAEAALTPYQRDRIRRAASLWLAQNTRYQSHDIGFDLVLIVPRKWPRYLRDGL</sequence>
<evidence type="ECO:0008006" key="4">
    <source>
        <dbReference type="Google" id="ProtNLM"/>
    </source>
</evidence>
<dbReference type="KEGG" id="hni:W911_03790"/>
<dbReference type="InterPro" id="IPR011335">
    <property type="entry name" value="Restrct_endonuc-II-like"/>
</dbReference>
<dbReference type="GO" id="GO:0003676">
    <property type="term" value="F:nucleic acid binding"/>
    <property type="evidence" value="ECO:0007669"/>
    <property type="project" value="InterPro"/>
</dbReference>
<dbReference type="Gene3D" id="3.40.1350.10">
    <property type="match status" value="1"/>
</dbReference>
<keyword evidence="3" id="KW-1185">Reference proteome</keyword>
<dbReference type="Proteomes" id="UP000018542">
    <property type="component" value="Chromosome"/>
</dbReference>
<protein>
    <recommendedName>
        <fullName evidence="4">Endonuclease</fullName>
    </recommendedName>
</protein>
<dbReference type="InterPro" id="IPR003509">
    <property type="entry name" value="UPF0102_YraN-like"/>
</dbReference>
<evidence type="ECO:0000256" key="1">
    <source>
        <dbReference type="ARBA" id="ARBA00006738"/>
    </source>
</evidence>
<gene>
    <name evidence="2" type="ORF">W911_03790</name>
</gene>
<dbReference type="PANTHER" id="PTHR34039:SF1">
    <property type="entry name" value="UPF0102 PROTEIN YRAN"/>
    <property type="match status" value="1"/>
</dbReference>
<name>V5SAD5_9HYPH</name>
<dbReference type="InterPro" id="IPR011856">
    <property type="entry name" value="tRNA_endonuc-like_dom_sf"/>
</dbReference>
<dbReference type="OrthoDB" id="9812968at2"/>
<dbReference type="EMBL" id="CP006912">
    <property type="protein sequence ID" value="AHB47721.1"/>
    <property type="molecule type" value="Genomic_DNA"/>
</dbReference>
<dbReference type="AlphaFoldDB" id="V5SAD5"/>
<evidence type="ECO:0000313" key="2">
    <source>
        <dbReference type="EMBL" id="AHB47721.1"/>
    </source>
</evidence>
<dbReference type="HOGENOM" id="CLU_115353_0_2_5"/>
<dbReference type="Pfam" id="PF02021">
    <property type="entry name" value="UPF0102"/>
    <property type="match status" value="1"/>
</dbReference>
<evidence type="ECO:0000313" key="3">
    <source>
        <dbReference type="Proteomes" id="UP000018542"/>
    </source>
</evidence>